<feature type="transmembrane region" description="Helical" evidence="1">
    <location>
        <begin position="25"/>
        <end position="48"/>
    </location>
</feature>
<evidence type="ECO:0000256" key="1">
    <source>
        <dbReference type="SAM" id="Phobius"/>
    </source>
</evidence>
<organism evidence="2 3">
    <name type="scientific">Faecalimonas umbilicata</name>
    <dbReference type="NCBI Taxonomy" id="1912855"/>
    <lineage>
        <taxon>Bacteria</taxon>
        <taxon>Bacillati</taxon>
        <taxon>Bacillota</taxon>
        <taxon>Clostridia</taxon>
        <taxon>Lachnospirales</taxon>
        <taxon>Lachnospiraceae</taxon>
        <taxon>Faecalimonas</taxon>
    </lineage>
</organism>
<comment type="caution">
    <text evidence="2">The sequence shown here is derived from an EMBL/GenBank/DDBJ whole genome shotgun (WGS) entry which is preliminary data.</text>
</comment>
<evidence type="ECO:0008006" key="4">
    <source>
        <dbReference type="Google" id="ProtNLM"/>
    </source>
</evidence>
<keyword evidence="3" id="KW-1185">Reference proteome</keyword>
<reference evidence="2 3" key="1">
    <citation type="journal article" date="2018" name="Int. J. Syst. Evol. Microbiol.">
        <title>Draft Genome Sequence of Faecalimonas umbilicata JCM 30896T, an Acetate-Producing Bacterium Isolated from Human Feces.</title>
        <authorList>
            <person name="Sakamoto M."/>
            <person name="Ikeyama N."/>
            <person name="Yuki M."/>
            <person name="Ohkuma M."/>
        </authorList>
    </citation>
    <scope>NUCLEOTIDE SEQUENCE [LARGE SCALE GENOMIC DNA]</scope>
    <source>
        <strain evidence="2 3">EGH7</strain>
    </source>
</reference>
<dbReference type="Proteomes" id="UP000702954">
    <property type="component" value="Unassembled WGS sequence"/>
</dbReference>
<accession>A0ABQ0R1V0</accession>
<protein>
    <recommendedName>
        <fullName evidence="4">Flagellin-like protein</fullName>
    </recommendedName>
</protein>
<keyword evidence="1" id="KW-1133">Transmembrane helix</keyword>
<sequence>MSKKKKQKKKELLEQQLLKYQKVECVTNIILAVITIISVIVTAILNWFS</sequence>
<gene>
    <name evidence="2" type="ORF">FAEUMB_30970</name>
</gene>
<evidence type="ECO:0000313" key="2">
    <source>
        <dbReference type="EMBL" id="GBU06556.1"/>
    </source>
</evidence>
<dbReference type="RefSeq" id="WP_165851622.1">
    <property type="nucleotide sequence ID" value="NZ_BHEO01000008.1"/>
</dbReference>
<name>A0ABQ0R1V0_9FIRM</name>
<proteinExistence type="predicted"/>
<dbReference type="EMBL" id="BHEO01000008">
    <property type="protein sequence ID" value="GBU06556.1"/>
    <property type="molecule type" value="Genomic_DNA"/>
</dbReference>
<keyword evidence="1" id="KW-0812">Transmembrane</keyword>
<keyword evidence="1" id="KW-0472">Membrane</keyword>
<evidence type="ECO:0000313" key="3">
    <source>
        <dbReference type="Proteomes" id="UP000702954"/>
    </source>
</evidence>